<sequence length="129" mass="14196">MVATVCQWQLSADDRSLSIPFVSFTPDSESHIQVQSFLGLSLQEHHQGDGRAGWTPATKQAIGAIVLPHYGCFENVIFGPALAATSLRTHFQTGGVKSLSISFWNMRFAKRTPIELDWYALLCANAAEE</sequence>
<dbReference type="AlphaFoldDB" id="A0A2P7BN09"/>
<gene>
    <name evidence="1" type="ORF">CU102_16730</name>
</gene>
<comment type="caution">
    <text evidence="1">The sequence shown here is derived from an EMBL/GenBank/DDBJ whole genome shotgun (WGS) entry which is preliminary data.</text>
</comment>
<keyword evidence="2" id="KW-1185">Reference proteome</keyword>
<name>A0A2P7BN09_9HYPH</name>
<accession>A0A2P7BN09</accession>
<organism evidence="1 2">
    <name type="scientific">Phyllobacterium brassicacearum</name>
    <dbReference type="NCBI Taxonomy" id="314235"/>
    <lineage>
        <taxon>Bacteria</taxon>
        <taxon>Pseudomonadati</taxon>
        <taxon>Pseudomonadota</taxon>
        <taxon>Alphaproteobacteria</taxon>
        <taxon>Hyphomicrobiales</taxon>
        <taxon>Phyllobacteriaceae</taxon>
        <taxon>Phyllobacterium</taxon>
    </lineage>
</organism>
<proteinExistence type="predicted"/>
<reference evidence="2" key="1">
    <citation type="submission" date="2017-11" db="EMBL/GenBank/DDBJ databases">
        <authorList>
            <person name="Kuznetsova I."/>
            <person name="Sazanova A."/>
            <person name="Chirak E."/>
            <person name="Safronova V."/>
            <person name="Willems A."/>
        </authorList>
    </citation>
    <scope>NUCLEOTIDE SEQUENCE [LARGE SCALE GENOMIC DNA]</scope>
    <source>
        <strain evidence="2">STM 196</strain>
    </source>
</reference>
<evidence type="ECO:0000313" key="2">
    <source>
        <dbReference type="Proteomes" id="UP000241444"/>
    </source>
</evidence>
<evidence type="ECO:0000313" key="1">
    <source>
        <dbReference type="EMBL" id="PSH67848.1"/>
    </source>
</evidence>
<dbReference type="Proteomes" id="UP000241444">
    <property type="component" value="Unassembled WGS sequence"/>
</dbReference>
<dbReference type="EMBL" id="PGGO01000012">
    <property type="protein sequence ID" value="PSH67848.1"/>
    <property type="molecule type" value="Genomic_DNA"/>
</dbReference>
<protein>
    <submittedName>
        <fullName evidence="1">Uncharacterized protein</fullName>
    </submittedName>
</protein>